<dbReference type="InterPro" id="IPR056743">
    <property type="entry name" value="TRM5-TYW2-like_MTfase"/>
</dbReference>
<accession>A0A0U9HJ07</accession>
<dbReference type="EMBL" id="DF977001">
    <property type="protein sequence ID" value="GAQ25324.1"/>
    <property type="molecule type" value="Genomic_DNA"/>
</dbReference>
<dbReference type="NCBIfam" id="TIGR02469">
    <property type="entry name" value="CbiT"/>
    <property type="match status" value="1"/>
</dbReference>
<evidence type="ECO:0000259" key="6">
    <source>
        <dbReference type="Pfam" id="PF02475"/>
    </source>
</evidence>
<dbReference type="InterPro" id="IPR014008">
    <property type="entry name" value="Cbl_synth_MTase_CbiT"/>
</dbReference>
<dbReference type="PANTHER" id="PTHR43182">
    <property type="entry name" value="COBALT-PRECORRIN-6B C(15)-METHYLTRANSFERASE (DECARBOXYLATING)"/>
    <property type="match status" value="1"/>
</dbReference>
<dbReference type="Pfam" id="PF02475">
    <property type="entry name" value="TRM5-TYW2_MTfase"/>
    <property type="match status" value="1"/>
</dbReference>
<keyword evidence="3 7" id="KW-0489">Methyltransferase</keyword>
<dbReference type="AlphaFoldDB" id="A0A0U9HJ07"/>
<dbReference type="SUPFAM" id="SSF53335">
    <property type="entry name" value="S-adenosyl-L-methionine-dependent methyltransferases"/>
    <property type="match status" value="1"/>
</dbReference>
<evidence type="ECO:0000256" key="4">
    <source>
        <dbReference type="ARBA" id="ARBA00022679"/>
    </source>
</evidence>
<keyword evidence="4 7" id="KW-0808">Transferase</keyword>
<evidence type="ECO:0000256" key="5">
    <source>
        <dbReference type="ARBA" id="ARBA00022691"/>
    </source>
</evidence>
<dbReference type="PANTHER" id="PTHR43182:SF1">
    <property type="entry name" value="COBALT-PRECORRIN-7 C(5)-METHYLTRANSFERASE"/>
    <property type="match status" value="1"/>
</dbReference>
<comment type="pathway">
    <text evidence="1">Cofactor biosynthesis; adenosylcobalamin biosynthesis.</text>
</comment>
<dbReference type="Gene3D" id="3.40.50.150">
    <property type="entry name" value="Vaccinia Virus protein VP39"/>
    <property type="match status" value="1"/>
</dbReference>
<dbReference type="GO" id="GO:0008276">
    <property type="term" value="F:protein methyltransferase activity"/>
    <property type="evidence" value="ECO:0007669"/>
    <property type="project" value="InterPro"/>
</dbReference>
<reference evidence="7" key="1">
    <citation type="journal article" date="2016" name="Genome Announc.">
        <title>Draft Genome Sequence of the Syntrophic Lactate-Degrading Bacterium Tepidanaerobacter syntrophicus JLT.</title>
        <authorList>
            <person name="Matsuura N."/>
            <person name="Ohashi A."/>
            <person name="Tourlousse D.M."/>
            <person name="Sekiguchi Y."/>
        </authorList>
    </citation>
    <scope>NUCLEOTIDE SEQUENCE [LARGE SCALE GENOMIC DNA]</scope>
    <source>
        <strain evidence="7">JL</strain>
    </source>
</reference>
<dbReference type="OrthoDB" id="9780707at2"/>
<feature type="domain" description="TRM5/TYW2-like methyltransferase" evidence="6">
    <location>
        <begin position="36"/>
        <end position="136"/>
    </location>
</feature>
<dbReference type="GO" id="GO:0032259">
    <property type="term" value="P:methylation"/>
    <property type="evidence" value="ECO:0007669"/>
    <property type="project" value="UniProtKB-KW"/>
</dbReference>
<evidence type="ECO:0000313" key="8">
    <source>
        <dbReference type="Proteomes" id="UP000062160"/>
    </source>
</evidence>
<evidence type="ECO:0000313" key="7">
    <source>
        <dbReference type="EMBL" id="GAQ25324.1"/>
    </source>
</evidence>
<sequence>MWQYGFGIPDELFIRGSVPMTKQEIRVLSLSKMRLKSDSIVWDIGAGTGSVSVEAAVYCREGRVFAIEKNPEAIKLLKENRKAFEVKNMEIVCGQAPDALSNLPCPDSIFIGGTGDFTEEILETAAERLTPYGIIVANAIAIDTLCSLQGFFKVRCWERDITLANISTSKQVKGKTMMFAHNPIYIFAARKPEDSKKAEEPLYE</sequence>
<proteinExistence type="predicted"/>
<gene>
    <name evidence="7" type="ORF">TSYNT_7343</name>
</gene>
<evidence type="ECO:0000256" key="2">
    <source>
        <dbReference type="ARBA" id="ARBA00022573"/>
    </source>
</evidence>
<dbReference type="InterPro" id="IPR029063">
    <property type="entry name" value="SAM-dependent_MTases_sf"/>
</dbReference>
<dbReference type="GO" id="GO:0009236">
    <property type="term" value="P:cobalamin biosynthetic process"/>
    <property type="evidence" value="ECO:0007669"/>
    <property type="project" value="UniProtKB-UniPathway"/>
</dbReference>
<keyword evidence="5" id="KW-0949">S-adenosyl-L-methionine</keyword>
<name>A0A0U9HJ07_9FIRM</name>
<dbReference type="RefSeq" id="WP_059032716.1">
    <property type="nucleotide sequence ID" value="NZ_BSDN01000002.1"/>
</dbReference>
<keyword evidence="2" id="KW-0169">Cobalamin biosynthesis</keyword>
<dbReference type="Proteomes" id="UP000062160">
    <property type="component" value="Unassembled WGS sequence"/>
</dbReference>
<evidence type="ECO:0000256" key="1">
    <source>
        <dbReference type="ARBA" id="ARBA00004953"/>
    </source>
</evidence>
<dbReference type="CDD" id="cd02440">
    <property type="entry name" value="AdoMet_MTases"/>
    <property type="match status" value="1"/>
</dbReference>
<keyword evidence="8" id="KW-1185">Reference proteome</keyword>
<protein>
    <submittedName>
        <fullName evidence="7">Cobalt-precorrin-6B (C15)-methyltransferase</fullName>
    </submittedName>
</protein>
<organism evidence="7">
    <name type="scientific">Tepidanaerobacter syntrophicus</name>
    <dbReference type="NCBI Taxonomy" id="224999"/>
    <lineage>
        <taxon>Bacteria</taxon>
        <taxon>Bacillati</taxon>
        <taxon>Bacillota</taxon>
        <taxon>Clostridia</taxon>
        <taxon>Thermosediminibacterales</taxon>
        <taxon>Tepidanaerobacteraceae</taxon>
        <taxon>Tepidanaerobacter</taxon>
    </lineage>
</organism>
<evidence type="ECO:0000256" key="3">
    <source>
        <dbReference type="ARBA" id="ARBA00022603"/>
    </source>
</evidence>
<dbReference type="UniPathway" id="UPA00148"/>
<dbReference type="STRING" id="224999.GCA_001485475_01340"/>
<dbReference type="InterPro" id="IPR050714">
    <property type="entry name" value="Cobalamin_biosynth_MTase"/>
</dbReference>